<feature type="transmembrane region" description="Helical" evidence="1">
    <location>
        <begin position="146"/>
        <end position="166"/>
    </location>
</feature>
<accession>A0A7G6E3Q7</accession>
<sequence>MLVLGLIISFSLILYLIKRKVPMGLAIISGGIALALFSRIPVKEIVIIMGKALVERQTIELVVSVFLISLLSIMMQGYGVMDKMVEYLEKMFSNTKTLLFIIPSLLSTFMVTGSAIVAAPVIDTMGDKVGISKARKAAINLYLRHAWYFIMPISVGIVNASYIAGIPIKSLILAQFPVALACLVAAYLVYIAPLPRTEHEFTTDEGKGNIFLKVLRYTSPLLVSLVLAIWLPFYLAILLGCVLTYLVRVETADFKVLLIKSKNLPLFYAAVGIMIFKEIMENIPGLTMLIRDIINEGLPFWLILIILPFTVGYIVANTSAIVGMLYPLLLPLVTQEQLVPTAMLIYTMGYCGYFISPIHLCQALTNEFFKVSTRELYREYRITVPVMFMASVITYLFIR</sequence>
<proteinExistence type="predicted"/>
<dbReference type="Proteomes" id="UP000515847">
    <property type="component" value="Chromosome"/>
</dbReference>
<keyword evidence="1" id="KW-1133">Transmembrane helix</keyword>
<protein>
    <submittedName>
        <fullName evidence="2">DUF401 family protein</fullName>
    </submittedName>
</protein>
<keyword evidence="1" id="KW-0472">Membrane</keyword>
<feature type="transmembrane region" description="Helical" evidence="1">
    <location>
        <begin position="301"/>
        <end position="326"/>
    </location>
</feature>
<name>A0A7G6E3Q7_THEFR</name>
<feature type="transmembrane region" description="Helical" evidence="1">
    <location>
        <begin position="266"/>
        <end position="289"/>
    </location>
</feature>
<keyword evidence="1" id="KW-0812">Transmembrane</keyword>
<evidence type="ECO:0000313" key="2">
    <source>
        <dbReference type="EMBL" id="QNB46711.1"/>
    </source>
</evidence>
<feature type="transmembrane region" description="Helical" evidence="1">
    <location>
        <begin position="98"/>
        <end position="125"/>
    </location>
</feature>
<dbReference type="PANTHER" id="PTHR39556:SF1">
    <property type="entry name" value="PROTEIN, PUTATIVE-RELATED"/>
    <property type="match status" value="1"/>
</dbReference>
<dbReference type="EMBL" id="CP045798">
    <property type="protein sequence ID" value="QNB46711.1"/>
    <property type="molecule type" value="Genomic_DNA"/>
</dbReference>
<dbReference type="AlphaFoldDB" id="A0A7G6E3Q7"/>
<feature type="transmembrane region" description="Helical" evidence="1">
    <location>
        <begin position="20"/>
        <end position="37"/>
    </location>
</feature>
<feature type="transmembrane region" description="Helical" evidence="1">
    <location>
        <begin position="380"/>
        <end position="398"/>
    </location>
</feature>
<evidence type="ECO:0000313" key="3">
    <source>
        <dbReference type="Proteomes" id="UP000515847"/>
    </source>
</evidence>
<keyword evidence="3" id="KW-1185">Reference proteome</keyword>
<feature type="transmembrane region" description="Helical" evidence="1">
    <location>
        <begin position="221"/>
        <end position="246"/>
    </location>
</feature>
<organism evidence="2 3">
    <name type="scientific">Thermanaerosceptrum fracticalcis</name>
    <dbReference type="NCBI Taxonomy" id="1712410"/>
    <lineage>
        <taxon>Bacteria</taxon>
        <taxon>Bacillati</taxon>
        <taxon>Bacillota</taxon>
        <taxon>Clostridia</taxon>
        <taxon>Eubacteriales</taxon>
        <taxon>Peptococcaceae</taxon>
        <taxon>Thermanaerosceptrum</taxon>
    </lineage>
</organism>
<feature type="transmembrane region" description="Helical" evidence="1">
    <location>
        <begin position="338"/>
        <end position="360"/>
    </location>
</feature>
<gene>
    <name evidence="2" type="ORF">BR63_10575</name>
</gene>
<dbReference type="InterPro" id="IPR007294">
    <property type="entry name" value="DUF401"/>
</dbReference>
<evidence type="ECO:0000256" key="1">
    <source>
        <dbReference type="SAM" id="Phobius"/>
    </source>
</evidence>
<reference evidence="2 3" key="1">
    <citation type="journal article" date="2019" name="Front. Microbiol.">
        <title>Thermoanaerosceptrum fracticalcis gen. nov. sp. nov., a Novel Fumarate-Fermenting Microorganism From a Deep Fractured Carbonate Aquifer of the US Great Basin.</title>
        <authorList>
            <person name="Hamilton-Brehm S.D."/>
            <person name="Stewart L.E."/>
            <person name="Zavarin M."/>
            <person name="Caldwell M."/>
            <person name="Lawson P.A."/>
            <person name="Onstott T.C."/>
            <person name="Grzymski J."/>
            <person name="Neveux I."/>
            <person name="Lollar B.S."/>
            <person name="Russell C.E."/>
            <person name="Moser D.P."/>
        </authorList>
    </citation>
    <scope>NUCLEOTIDE SEQUENCE [LARGE SCALE GENOMIC DNA]</scope>
    <source>
        <strain evidence="2 3">DRI-13</strain>
    </source>
</reference>
<dbReference type="Pfam" id="PF04165">
    <property type="entry name" value="DUF401"/>
    <property type="match status" value="1"/>
</dbReference>
<feature type="transmembrane region" description="Helical" evidence="1">
    <location>
        <begin position="172"/>
        <end position="192"/>
    </location>
</feature>
<dbReference type="OrthoDB" id="367235at2"/>
<dbReference type="RefSeq" id="WP_034420076.1">
    <property type="nucleotide sequence ID" value="NZ_CP045798.1"/>
</dbReference>
<feature type="transmembrane region" description="Helical" evidence="1">
    <location>
        <begin position="58"/>
        <end position="78"/>
    </location>
</feature>
<dbReference type="KEGG" id="tfr:BR63_10575"/>
<dbReference type="PANTHER" id="PTHR39556">
    <property type="entry name" value="PROTEIN, PUTATIVE-RELATED"/>
    <property type="match status" value="1"/>
</dbReference>